<organism evidence="1 2">
    <name type="scientific">Neolewinella aquimaris</name>
    <dbReference type="NCBI Taxonomy" id="1835722"/>
    <lineage>
        <taxon>Bacteria</taxon>
        <taxon>Pseudomonadati</taxon>
        <taxon>Bacteroidota</taxon>
        <taxon>Saprospiria</taxon>
        <taxon>Saprospirales</taxon>
        <taxon>Lewinellaceae</taxon>
        <taxon>Neolewinella</taxon>
    </lineage>
</organism>
<dbReference type="EMBL" id="JACIFF010000015">
    <property type="protein sequence ID" value="MBB4081128.1"/>
    <property type="molecule type" value="Genomic_DNA"/>
</dbReference>
<evidence type="ECO:0000313" key="1">
    <source>
        <dbReference type="EMBL" id="MBB4081128.1"/>
    </source>
</evidence>
<reference evidence="1 2" key="1">
    <citation type="submission" date="2020-08" db="EMBL/GenBank/DDBJ databases">
        <title>Genomic Encyclopedia of Type Strains, Phase IV (KMG-IV): sequencing the most valuable type-strain genomes for metagenomic binning, comparative biology and taxonomic classification.</title>
        <authorList>
            <person name="Goeker M."/>
        </authorList>
    </citation>
    <scope>NUCLEOTIDE SEQUENCE [LARGE SCALE GENOMIC DNA]</scope>
    <source>
        <strain evidence="1 2">DSM 105137</strain>
    </source>
</reference>
<protein>
    <submittedName>
        <fullName evidence="1">Uncharacterized protein</fullName>
    </submittedName>
</protein>
<proteinExistence type="predicted"/>
<sequence>MDSETKLLENTVWVLVKQEATEKQNFIKVIGPIILHFTQDTMTMIPNDEKNSVSVEYSLIGDQLNADSLFNGTVTGVGGDNMTLIPNDSTEVIHFVSVDKLNSPVEQAKDKIINILTSTPTQMRLDNDTTQFYFNIIPEAAEYVPFTPNIVHYRKSNCTAGDCFKGEKVENWSFKTIEGRAVLIYSYYSYDYEILEIKEITPFNELSLKYINSQVGNINSTGSLVPISLDTNTYFGLNQRIIGEWSLSKIVSSKPELDSIRAYRNYRELNDFYKRRLVRQKDLNTGNVNLIFSEGKYDFSVGGYQLVDREGYEITKDGKYIVVGNGITKNDYIEIISVSEDKLEINMTLYVDTLGTGKQVHEVSMNCIYVKR</sequence>
<accession>A0A840EGW6</accession>
<name>A0A840EGW6_9BACT</name>
<evidence type="ECO:0000313" key="2">
    <source>
        <dbReference type="Proteomes" id="UP000576209"/>
    </source>
</evidence>
<dbReference type="Proteomes" id="UP000576209">
    <property type="component" value="Unassembled WGS sequence"/>
</dbReference>
<comment type="caution">
    <text evidence="1">The sequence shown here is derived from an EMBL/GenBank/DDBJ whole genome shotgun (WGS) entry which is preliminary data.</text>
</comment>
<dbReference type="RefSeq" id="WP_183497354.1">
    <property type="nucleotide sequence ID" value="NZ_JACIFF010000015.1"/>
</dbReference>
<gene>
    <name evidence="1" type="ORF">GGR28_003775</name>
</gene>
<keyword evidence="2" id="KW-1185">Reference proteome</keyword>
<dbReference type="AlphaFoldDB" id="A0A840EGW6"/>